<dbReference type="Gene3D" id="1.10.1130.10">
    <property type="entry name" value="Flavocytochrome C3, Chain A"/>
    <property type="match status" value="2"/>
</dbReference>
<gene>
    <name evidence="1" type="ORF">BROSI_A3043</name>
</gene>
<dbReference type="RefSeq" id="WP_052564505.1">
    <property type="nucleotide sequence ID" value="NZ_BAFN01000001.1"/>
</dbReference>
<keyword evidence="2" id="KW-1185">Reference proteome</keyword>
<accession>A0ABQ0K0N3</accession>
<reference evidence="2" key="1">
    <citation type="journal article" date="2015" name="Genome Announc.">
        <title>Draft Genome Sequence of an Anaerobic Ammonium-Oxidizing Bacterium, "Candidatus Brocadia sinica".</title>
        <authorList>
            <person name="Oshiki M."/>
            <person name="Shinyako-Hata K."/>
            <person name="Satoh H."/>
            <person name="Okabe S."/>
        </authorList>
    </citation>
    <scope>NUCLEOTIDE SEQUENCE [LARGE SCALE GENOMIC DNA]</scope>
    <source>
        <strain evidence="2">JPN1</strain>
    </source>
</reference>
<organism evidence="1 2">
    <name type="scientific">Candidatus Brocadia sinica JPN1</name>
    <dbReference type="NCBI Taxonomy" id="1197129"/>
    <lineage>
        <taxon>Bacteria</taxon>
        <taxon>Pseudomonadati</taxon>
        <taxon>Planctomycetota</taxon>
        <taxon>Candidatus Brocadiia</taxon>
        <taxon>Candidatus Brocadiales</taxon>
        <taxon>Candidatus Brocadiaceae</taxon>
        <taxon>Candidatus Brocadia</taxon>
    </lineage>
</organism>
<protein>
    <submittedName>
        <fullName evidence="1">Pentaheme protein</fullName>
    </submittedName>
</protein>
<evidence type="ECO:0000313" key="1">
    <source>
        <dbReference type="EMBL" id="GAN34506.1"/>
    </source>
</evidence>
<dbReference type="InterPro" id="IPR036280">
    <property type="entry name" value="Multihaem_cyt_sf"/>
</dbReference>
<evidence type="ECO:0000313" key="2">
    <source>
        <dbReference type="Proteomes" id="UP000032309"/>
    </source>
</evidence>
<dbReference type="EMBL" id="BAFN01000001">
    <property type="protein sequence ID" value="GAN34506.1"/>
    <property type="molecule type" value="Genomic_DNA"/>
</dbReference>
<proteinExistence type="predicted"/>
<name>A0ABQ0K0N3_9BACT</name>
<comment type="caution">
    <text evidence="1">The sequence shown here is derived from an EMBL/GenBank/DDBJ whole genome shotgun (WGS) entry which is preliminary data.</text>
</comment>
<dbReference type="SUPFAM" id="SSF48695">
    <property type="entry name" value="Multiheme cytochromes"/>
    <property type="match status" value="1"/>
</dbReference>
<dbReference type="Proteomes" id="UP000032309">
    <property type="component" value="Unassembled WGS sequence"/>
</dbReference>
<sequence>MKYYKKILILILFIITISLFCKNSFAGVSHVLSRNADYSTDDHAFLTTDTLYVQVTQNILDYREIKKSFFTLKSHQTKNKTKYPLIWNSDLTAFTGLAPLENYPIGDKITIHITLRGKNAKDEIKRKDRFVIGNTGKWTLTGTIYEKISDKGTGTLTNARVRIQGVADINTDDISYYPQEDDKFILSGENGNFAIDYEGISGQVIVITAGKEGYKNAGKEITLGHNNSVTITLSLVSAEDHPSYEYRSSKSCEKCHSTIYNDWQDSDMAYAAVNPINQLVFLLYTAWYVTGDRANFTDPSIFNDPNPAFVGDKGKIFEDATGRYMILGDAGHIHDCADCHSPSYASKVQGDGVTPLWDMRAGILTDVDKLSFVDKQGVHCDFCHKMHSVRDEEEYWTEPGVNYKVNLLRPDPLLESSREGKVMFGPFDDVIYKSMQASYAAQFKKSEICSPCHQDARKLYLQPLDGNNQPKGDAIERILWSEDTYREWRFSGYSGLEEDYPVNNYVGKVLQCQDCHMKDPPPDPTIGKSIADYREITDPFFMISEEKRKYATKRDPRTIYPHRFEGTNQNLTAGKRKRYLDWAVDLTVTDTKVEDGILSFDVNLINSHTGHTYPSGVTQRNVVLLVEATQSGTVLSQSNDQVIDTPGGNFPDGYYEGKGDYAGKPGKIFMKHNRMIVDNDELSPFFYDILYAHAVEELYDTRIKANQTDTTHYEFQTIDTSKITITARLIYRFLPKGTLEFAARNGYVIPLEENDYESHKVGVSLNP</sequence>